<sequence>MTFSTIFERIPTNNNVLIIDVNNDISSMTEYKLAQKHCPNFPLEYWQNNTKKQLQLNETCAKFPSLFNIEFQNIYWQNLRSTYGHYQLFAAYLDTRPANPHGLTVRISAMVNQIEPIRLMYCQIWFTNSQQPVIVQTLKYDLLWFKEFGSYQTGIYLPYLISCKIPSKYQNFTVAAVSLVENVCDTASNALTVFYNKPVTEKQDFAVCVKGLNFLLEDVSSILTEWIEMMTLLGANKIFMYNLHVHPNVSKVLKYYENLKRVEVVPLTLPAGQPNTPFWQHIYLKNRPKNKQQGEIIPYNDCFYKHMYEYKYIVLVDVDEVIVPLNQNTWKDLFRYLHQKDSTNHDSYNARNAYFFTDLLFTHKWFDDVPEYMHILNHIKRDPTIEKPGYYIKSFVNTETVLSVHNHYPIACLRSSCKRTQIDPKDALMFHYKRKPIETYTKFLNTSILDATIWKYKSALIEKVTKALKEMGFLVLSK</sequence>
<dbReference type="GO" id="GO:0005737">
    <property type="term" value="C:cytoplasm"/>
    <property type="evidence" value="ECO:0007669"/>
    <property type="project" value="TreeGrafter"/>
</dbReference>
<evidence type="ECO:0000256" key="2">
    <source>
        <dbReference type="ARBA" id="ARBA00007647"/>
    </source>
</evidence>
<dbReference type="PANTHER" id="PTHR21461">
    <property type="entry name" value="GLYCOSYLTRANSFERASE FAMILY 92 PROTEIN"/>
    <property type="match status" value="1"/>
</dbReference>
<dbReference type="GO" id="GO:0016020">
    <property type="term" value="C:membrane"/>
    <property type="evidence" value="ECO:0007669"/>
    <property type="project" value="UniProtKB-SubCell"/>
</dbReference>
<dbReference type="PANTHER" id="PTHR21461:SF83">
    <property type="entry name" value="GLYCOSYLTRANSFERASE FAMILY 92 PROTEIN"/>
    <property type="match status" value="1"/>
</dbReference>
<evidence type="ECO:0000256" key="5">
    <source>
        <dbReference type="ARBA" id="ARBA00022692"/>
    </source>
</evidence>
<evidence type="ECO:0000256" key="1">
    <source>
        <dbReference type="ARBA" id="ARBA00004167"/>
    </source>
</evidence>
<name>A0AAN7SN90_9COLE</name>
<comment type="subcellular location">
    <subcellularLocation>
        <location evidence="1">Membrane</location>
        <topology evidence="1">Single-pass membrane protein</topology>
    </subcellularLocation>
</comment>
<evidence type="ECO:0000256" key="3">
    <source>
        <dbReference type="ARBA" id="ARBA00022676"/>
    </source>
</evidence>
<accession>A0AAN7SN90</accession>
<protein>
    <recommendedName>
        <fullName evidence="8">Glycosyltransferase family 92 protein</fullName>
        <ecNumber evidence="8">2.4.1.-</ecNumber>
    </recommendedName>
</protein>
<dbReference type="Proteomes" id="UP001353858">
    <property type="component" value="Unassembled WGS sequence"/>
</dbReference>
<comment type="similarity">
    <text evidence="2 8">Belongs to the glycosyltransferase 92 family.</text>
</comment>
<dbReference type="EMBL" id="JARPUR010000007">
    <property type="protein sequence ID" value="KAK4872700.1"/>
    <property type="molecule type" value="Genomic_DNA"/>
</dbReference>
<organism evidence="9 10">
    <name type="scientific">Aquatica leii</name>
    <dbReference type="NCBI Taxonomy" id="1421715"/>
    <lineage>
        <taxon>Eukaryota</taxon>
        <taxon>Metazoa</taxon>
        <taxon>Ecdysozoa</taxon>
        <taxon>Arthropoda</taxon>
        <taxon>Hexapoda</taxon>
        <taxon>Insecta</taxon>
        <taxon>Pterygota</taxon>
        <taxon>Neoptera</taxon>
        <taxon>Endopterygota</taxon>
        <taxon>Coleoptera</taxon>
        <taxon>Polyphaga</taxon>
        <taxon>Elateriformia</taxon>
        <taxon>Elateroidea</taxon>
        <taxon>Lampyridae</taxon>
        <taxon>Luciolinae</taxon>
        <taxon>Aquatica</taxon>
    </lineage>
</organism>
<evidence type="ECO:0000313" key="9">
    <source>
        <dbReference type="EMBL" id="KAK4872700.1"/>
    </source>
</evidence>
<evidence type="ECO:0000256" key="7">
    <source>
        <dbReference type="ARBA" id="ARBA00023136"/>
    </source>
</evidence>
<dbReference type="EC" id="2.4.1.-" evidence="8"/>
<dbReference type="AlphaFoldDB" id="A0AAN7SN90"/>
<evidence type="ECO:0000256" key="6">
    <source>
        <dbReference type="ARBA" id="ARBA00022989"/>
    </source>
</evidence>
<reference evidence="10" key="1">
    <citation type="submission" date="2023-01" db="EMBL/GenBank/DDBJ databases">
        <title>Key to firefly adult light organ development and bioluminescence: homeobox transcription factors regulate luciferase expression and transportation to peroxisome.</title>
        <authorList>
            <person name="Fu X."/>
        </authorList>
    </citation>
    <scope>NUCLEOTIDE SEQUENCE [LARGE SCALE GENOMIC DNA]</scope>
</reference>
<evidence type="ECO:0000256" key="8">
    <source>
        <dbReference type="RuleBase" id="RU366017"/>
    </source>
</evidence>
<evidence type="ECO:0000313" key="10">
    <source>
        <dbReference type="Proteomes" id="UP001353858"/>
    </source>
</evidence>
<keyword evidence="7" id="KW-0472">Membrane</keyword>
<gene>
    <name evidence="9" type="ORF">RN001_014729</name>
</gene>
<keyword evidence="5" id="KW-0812">Transmembrane</keyword>
<keyword evidence="6" id="KW-1133">Transmembrane helix</keyword>
<proteinExistence type="inferred from homology"/>
<comment type="caution">
    <text evidence="9">The sequence shown here is derived from an EMBL/GenBank/DDBJ whole genome shotgun (WGS) entry which is preliminary data.</text>
</comment>
<dbReference type="InterPro" id="IPR008166">
    <property type="entry name" value="Glyco_transf_92"/>
</dbReference>
<evidence type="ECO:0000256" key="4">
    <source>
        <dbReference type="ARBA" id="ARBA00022679"/>
    </source>
</evidence>
<keyword evidence="3 8" id="KW-0328">Glycosyltransferase</keyword>
<dbReference type="Pfam" id="PF01697">
    <property type="entry name" value="Glyco_transf_92"/>
    <property type="match status" value="1"/>
</dbReference>
<keyword evidence="4 8" id="KW-0808">Transferase</keyword>
<dbReference type="GO" id="GO:0016757">
    <property type="term" value="F:glycosyltransferase activity"/>
    <property type="evidence" value="ECO:0007669"/>
    <property type="project" value="UniProtKB-UniRule"/>
</dbReference>
<keyword evidence="10" id="KW-1185">Reference proteome</keyword>